<dbReference type="PROSITE" id="PS51257">
    <property type="entry name" value="PROKAR_LIPOPROTEIN"/>
    <property type="match status" value="1"/>
</dbReference>
<comment type="caution">
    <text evidence="1">The sequence shown here is derived from an EMBL/GenBank/DDBJ whole genome shotgun (WGS) entry which is preliminary data.</text>
</comment>
<protein>
    <submittedName>
        <fullName evidence="1">Uncharacterized protein</fullName>
    </submittedName>
</protein>
<dbReference type="EMBL" id="JAKQYM010000002">
    <property type="protein sequence ID" value="MCI2228435.1"/>
    <property type="molecule type" value="Genomic_DNA"/>
</dbReference>
<dbReference type="Gene3D" id="3.40.1000.10">
    <property type="entry name" value="Mog1/PsbP, alpha/beta/alpha sandwich"/>
    <property type="match status" value="1"/>
</dbReference>
<dbReference type="AlphaFoldDB" id="A0A9X2AKN7"/>
<evidence type="ECO:0000313" key="2">
    <source>
        <dbReference type="Proteomes" id="UP001139369"/>
    </source>
</evidence>
<dbReference type="RefSeq" id="WP_242177547.1">
    <property type="nucleotide sequence ID" value="NZ_JAKQYM010000002.1"/>
</dbReference>
<sequence>MKKSIVLILFTVLSFSSCKKIIESASSVGKDNINVEDLKAVHVNNEYSLSVPDYMTELKSLHDEASFEYANIFKETYTVVLDESKQEFIDTFKEIEMYNDSISALDNYTNIQLQSFQENITDLKVKPLDNKIKNLDSKQYEFHGKVDDLEIAYLIGFIEGKDKMFMIMSWTMDNRYNKYKDTFKLIQGSFKFL</sequence>
<keyword evidence="2" id="KW-1185">Reference proteome</keyword>
<gene>
    <name evidence="1" type="ORF">MC378_04590</name>
</gene>
<reference evidence="1" key="1">
    <citation type="submission" date="2022-02" db="EMBL/GenBank/DDBJ databases">
        <title>Polaribacter sp. MSW13, isolated from seawater.</title>
        <authorList>
            <person name="Kristyanto S."/>
            <person name="Jung J."/>
            <person name="Jeon C.O."/>
        </authorList>
    </citation>
    <scope>NUCLEOTIDE SEQUENCE</scope>
    <source>
        <strain evidence="1">MSW13</strain>
    </source>
</reference>
<accession>A0A9X2AKN7</accession>
<evidence type="ECO:0000313" key="1">
    <source>
        <dbReference type="EMBL" id="MCI2228435.1"/>
    </source>
</evidence>
<organism evidence="1 2">
    <name type="scientific">Polaribacter marinus</name>
    <dbReference type="NCBI Taxonomy" id="2916838"/>
    <lineage>
        <taxon>Bacteria</taxon>
        <taxon>Pseudomonadati</taxon>
        <taxon>Bacteroidota</taxon>
        <taxon>Flavobacteriia</taxon>
        <taxon>Flavobacteriales</taxon>
        <taxon>Flavobacteriaceae</taxon>
    </lineage>
</organism>
<dbReference type="Proteomes" id="UP001139369">
    <property type="component" value="Unassembled WGS sequence"/>
</dbReference>
<proteinExistence type="predicted"/>
<name>A0A9X2AKN7_9FLAO</name>